<feature type="compositionally biased region" description="Low complexity" evidence="1">
    <location>
        <begin position="74"/>
        <end position="101"/>
    </location>
</feature>
<sequence length="280" mass="28919">MNEIRTICELALDEPGPPLRDGATALAIARRTTARRNRLRAAGSGLAAAAVAGVLVTPAIGGWRSAPAPDQGPSAQTASAGLAPAATTATTRPPSAHAAPADSKNLTRVLKAAVPPGYTVSEVRPASDDKTVHSRKVRLEPGRMLISAHTQVTFRAGGGEGQFMAVILYDGKPYPDGADLCAPVTLPCEVITVNGVPIMVTREHDAERGEVISAVRYLDGGHLFVSSAQGLAPYVPDGNRPPDAADNQPGEKEEHRPPLAAPPLTAQQVAALAADPAMLP</sequence>
<dbReference type="AlphaFoldDB" id="A0A6F8Y0E2"/>
<keyword evidence="4" id="KW-1185">Reference proteome</keyword>
<reference evidence="3 4" key="1">
    <citation type="submission" date="2020-03" db="EMBL/GenBank/DDBJ databases">
        <title>Whole genome shotgun sequence of Phytohabitans flavus NBRC 107702.</title>
        <authorList>
            <person name="Komaki H."/>
            <person name="Tamura T."/>
        </authorList>
    </citation>
    <scope>NUCLEOTIDE SEQUENCE [LARGE SCALE GENOMIC DNA]</scope>
    <source>
        <strain evidence="3 4">NBRC 107702</strain>
    </source>
</reference>
<accession>A0A6F8Y0E2</accession>
<name>A0A6F8Y0E2_9ACTN</name>
<evidence type="ECO:0000256" key="1">
    <source>
        <dbReference type="SAM" id="MobiDB-lite"/>
    </source>
</evidence>
<feature type="transmembrane region" description="Helical" evidence="2">
    <location>
        <begin position="41"/>
        <end position="63"/>
    </location>
</feature>
<feature type="region of interest" description="Disordered" evidence="1">
    <location>
        <begin position="65"/>
        <end position="104"/>
    </location>
</feature>
<evidence type="ECO:0000313" key="4">
    <source>
        <dbReference type="Proteomes" id="UP000502508"/>
    </source>
</evidence>
<keyword evidence="2" id="KW-0472">Membrane</keyword>
<dbReference type="RefSeq" id="WP_173039389.1">
    <property type="nucleotide sequence ID" value="NZ_AP022870.1"/>
</dbReference>
<keyword evidence="2" id="KW-1133">Transmembrane helix</keyword>
<feature type="region of interest" description="Disordered" evidence="1">
    <location>
        <begin position="233"/>
        <end position="266"/>
    </location>
</feature>
<organism evidence="3 4">
    <name type="scientific">Phytohabitans flavus</name>
    <dbReference type="NCBI Taxonomy" id="1076124"/>
    <lineage>
        <taxon>Bacteria</taxon>
        <taxon>Bacillati</taxon>
        <taxon>Actinomycetota</taxon>
        <taxon>Actinomycetes</taxon>
        <taxon>Micromonosporales</taxon>
        <taxon>Micromonosporaceae</taxon>
    </lineage>
</organism>
<keyword evidence="2" id="KW-0812">Transmembrane</keyword>
<protein>
    <submittedName>
        <fullName evidence="3">Uncharacterized protein</fullName>
    </submittedName>
</protein>
<dbReference type="Proteomes" id="UP000502508">
    <property type="component" value="Chromosome"/>
</dbReference>
<evidence type="ECO:0000256" key="2">
    <source>
        <dbReference type="SAM" id="Phobius"/>
    </source>
</evidence>
<dbReference type="KEGG" id="pfla:Pflav_058480"/>
<evidence type="ECO:0000313" key="3">
    <source>
        <dbReference type="EMBL" id="BCB79438.1"/>
    </source>
</evidence>
<dbReference type="EMBL" id="AP022870">
    <property type="protein sequence ID" value="BCB79438.1"/>
    <property type="molecule type" value="Genomic_DNA"/>
</dbReference>
<proteinExistence type="predicted"/>
<reference evidence="3 4" key="2">
    <citation type="submission" date="2020-03" db="EMBL/GenBank/DDBJ databases">
        <authorList>
            <person name="Ichikawa N."/>
            <person name="Kimura A."/>
            <person name="Kitahashi Y."/>
            <person name="Uohara A."/>
        </authorList>
    </citation>
    <scope>NUCLEOTIDE SEQUENCE [LARGE SCALE GENOMIC DNA]</scope>
    <source>
        <strain evidence="3 4">NBRC 107702</strain>
    </source>
</reference>
<gene>
    <name evidence="3" type="ORF">Pflav_058480</name>
</gene>